<protein>
    <submittedName>
        <fullName evidence="6">C-type cytochrome</fullName>
    </submittedName>
</protein>
<evidence type="ECO:0000313" key="6">
    <source>
        <dbReference type="EMBL" id="RWU10785.1"/>
    </source>
</evidence>
<dbReference type="PANTHER" id="PTHR19328">
    <property type="entry name" value="HEDGEHOG-INTERACTING PROTEIN"/>
    <property type="match status" value="1"/>
</dbReference>
<dbReference type="PANTHER" id="PTHR19328:SF13">
    <property type="entry name" value="HIPL1 PROTEIN"/>
    <property type="match status" value="1"/>
</dbReference>
<dbReference type="InterPro" id="IPR011041">
    <property type="entry name" value="Quinoprot_gluc/sorb_DH_b-prop"/>
</dbReference>
<dbReference type="Gene3D" id="1.10.760.10">
    <property type="entry name" value="Cytochrome c-like domain"/>
    <property type="match status" value="1"/>
</dbReference>
<dbReference type="EMBL" id="SAYW01000001">
    <property type="protein sequence ID" value="RWU10785.1"/>
    <property type="molecule type" value="Genomic_DNA"/>
</dbReference>
<organism evidence="6 7">
    <name type="scientific">Pedobacter chitinilyticus</name>
    <dbReference type="NCBI Taxonomy" id="2233776"/>
    <lineage>
        <taxon>Bacteria</taxon>
        <taxon>Pseudomonadati</taxon>
        <taxon>Bacteroidota</taxon>
        <taxon>Sphingobacteriia</taxon>
        <taxon>Sphingobacteriales</taxon>
        <taxon>Sphingobacteriaceae</taxon>
        <taxon>Pedobacter</taxon>
    </lineage>
</organism>
<comment type="caution">
    <text evidence="6">The sequence shown here is derived from an EMBL/GenBank/DDBJ whole genome shotgun (WGS) entry which is preliminary data.</text>
</comment>
<dbReference type="PROSITE" id="PS51257">
    <property type="entry name" value="PROKAR_LIPOPROTEIN"/>
    <property type="match status" value="1"/>
</dbReference>
<evidence type="ECO:0000313" key="7">
    <source>
        <dbReference type="Proteomes" id="UP000284120"/>
    </source>
</evidence>
<dbReference type="GO" id="GO:0046872">
    <property type="term" value="F:metal ion binding"/>
    <property type="evidence" value="ECO:0007669"/>
    <property type="project" value="UniProtKB-KW"/>
</dbReference>
<evidence type="ECO:0000259" key="5">
    <source>
        <dbReference type="PROSITE" id="PS51007"/>
    </source>
</evidence>
<dbReference type="AlphaFoldDB" id="A0A3S3R952"/>
<dbReference type="InterPro" id="IPR012938">
    <property type="entry name" value="Glc/Sorbosone_DH"/>
</dbReference>
<dbReference type="GO" id="GO:0020037">
    <property type="term" value="F:heme binding"/>
    <property type="evidence" value="ECO:0007669"/>
    <property type="project" value="InterPro"/>
</dbReference>
<keyword evidence="3 4" id="KW-0408">Iron</keyword>
<dbReference type="SUPFAM" id="SSF46626">
    <property type="entry name" value="Cytochrome c"/>
    <property type="match status" value="1"/>
</dbReference>
<feature type="domain" description="Cytochrome c" evidence="5">
    <location>
        <begin position="395"/>
        <end position="483"/>
    </location>
</feature>
<dbReference type="InterPro" id="IPR009056">
    <property type="entry name" value="Cyt_c-like_dom"/>
</dbReference>
<dbReference type="InterPro" id="IPR036909">
    <property type="entry name" value="Cyt_c-like_dom_sf"/>
</dbReference>
<accession>A0A3S3R952</accession>
<dbReference type="RefSeq" id="WP_113646266.1">
    <property type="nucleotide sequence ID" value="NZ_QMHN01000001.1"/>
</dbReference>
<sequence>MRRLTIIYCILLALSCTSKKEEIINTIALENSLLSLSVAADSLNVPWDLQYDQENNYLIFSEIRGEIKKLDLNSGKVSLIKKLPNVFQQRTTGLLGMALYQARESDQYLFLSYTSKVNDQIFSNLYRYIYKDGELSLPKLLLQIPGNTGHNGSRIMVGKDQKVYWSTGDAAIDSNAQDVKRLNGKILRLNLDGSVPKDNPMANSYVYAWGFRNMQGLTQGDNGMIYTSEHGDAVEDEINFIMPLHNYGWPLVEGKNAPKNAADSSKAKSFTTPIQSWTPVIAPAGIAYYGSMKIPEWRNSLILTTLKSQSLRILKLSEDGKAVIDEYTLFKDQLGRLRSVITLPNGDIYFCSSNRDWNPQKGFPKPTDDRIYKLSVSDQNVGQVVRPNKTEATSTQEVSGKMLYESYCASCHKADGKGIPNTFPSLEKSATVNGDIKALANILRNGLKDKTIAGVKYDALMPAFSFLKDEETTAIINYIRTHFNNQSSTITTKQLKQTN</sequence>
<evidence type="ECO:0000256" key="2">
    <source>
        <dbReference type="ARBA" id="ARBA00022723"/>
    </source>
</evidence>
<dbReference type="GO" id="GO:0009055">
    <property type="term" value="F:electron transfer activity"/>
    <property type="evidence" value="ECO:0007669"/>
    <property type="project" value="InterPro"/>
</dbReference>
<proteinExistence type="predicted"/>
<name>A0A3S3R952_9SPHI</name>
<evidence type="ECO:0000256" key="4">
    <source>
        <dbReference type="PROSITE-ProRule" id="PRU00433"/>
    </source>
</evidence>
<dbReference type="Proteomes" id="UP000284120">
    <property type="component" value="Unassembled WGS sequence"/>
</dbReference>
<keyword evidence="1 4" id="KW-0349">Heme</keyword>
<dbReference type="InterPro" id="IPR011042">
    <property type="entry name" value="6-blade_b-propeller_TolB-like"/>
</dbReference>
<dbReference type="Gene3D" id="2.120.10.30">
    <property type="entry name" value="TolB, C-terminal domain"/>
    <property type="match status" value="1"/>
</dbReference>
<gene>
    <name evidence="6" type="ORF">DPV69_05500</name>
</gene>
<dbReference type="OrthoDB" id="9770043at2"/>
<keyword evidence="2 4" id="KW-0479">Metal-binding</keyword>
<dbReference type="PROSITE" id="PS51007">
    <property type="entry name" value="CYTC"/>
    <property type="match status" value="1"/>
</dbReference>
<keyword evidence="7" id="KW-1185">Reference proteome</keyword>
<dbReference type="Pfam" id="PF07995">
    <property type="entry name" value="GSDH"/>
    <property type="match status" value="1"/>
</dbReference>
<evidence type="ECO:0000256" key="1">
    <source>
        <dbReference type="ARBA" id="ARBA00022617"/>
    </source>
</evidence>
<dbReference type="Pfam" id="PF00034">
    <property type="entry name" value="Cytochrom_C"/>
    <property type="match status" value="1"/>
</dbReference>
<reference evidence="6 7" key="1">
    <citation type="submission" date="2018-06" db="EMBL/GenBank/DDBJ databases">
        <title>Pedobacter endophyticus sp. nov., an endophytic bacterium isolated from a leaf of Triticum aestivum.</title>
        <authorList>
            <person name="Zhang L."/>
        </authorList>
    </citation>
    <scope>NUCLEOTIDE SEQUENCE [LARGE SCALE GENOMIC DNA]</scope>
    <source>
        <strain evidence="6 7">CM134L-2</strain>
    </source>
</reference>
<evidence type="ECO:0000256" key="3">
    <source>
        <dbReference type="ARBA" id="ARBA00023004"/>
    </source>
</evidence>
<dbReference type="SUPFAM" id="SSF50952">
    <property type="entry name" value="Soluble quinoprotein glucose dehydrogenase"/>
    <property type="match status" value="1"/>
</dbReference>